<evidence type="ECO:0000256" key="1">
    <source>
        <dbReference type="SAM" id="SignalP"/>
    </source>
</evidence>
<reference evidence="2 3" key="1">
    <citation type="submission" date="2024-09" db="EMBL/GenBank/DDBJ databases">
        <title>Rethinking Asexuality: The Enigmatic Case of Functional Sexual Genes in Lepraria (Stereocaulaceae).</title>
        <authorList>
            <person name="Doellman M."/>
            <person name="Sun Y."/>
            <person name="Barcenas-Pena A."/>
            <person name="Lumbsch H.T."/>
            <person name="Grewe F."/>
        </authorList>
    </citation>
    <scope>NUCLEOTIDE SEQUENCE [LARGE SCALE GENOMIC DNA]</scope>
    <source>
        <strain evidence="2 3">Mercado 3170</strain>
    </source>
</reference>
<protein>
    <recommendedName>
        <fullName evidence="4">Secreted protein</fullName>
    </recommendedName>
</protein>
<feature type="chain" id="PRO_5046306864" description="Secreted protein" evidence="1">
    <location>
        <begin position="22"/>
        <end position="124"/>
    </location>
</feature>
<evidence type="ECO:0008006" key="4">
    <source>
        <dbReference type="Google" id="ProtNLM"/>
    </source>
</evidence>
<keyword evidence="3" id="KW-1185">Reference proteome</keyword>
<dbReference type="Proteomes" id="UP001590950">
    <property type="component" value="Unassembled WGS sequence"/>
</dbReference>
<keyword evidence="1" id="KW-0732">Signal</keyword>
<evidence type="ECO:0000313" key="3">
    <source>
        <dbReference type="Proteomes" id="UP001590950"/>
    </source>
</evidence>
<dbReference type="EMBL" id="JBEFKJ010000028">
    <property type="protein sequence ID" value="KAL2038938.1"/>
    <property type="molecule type" value="Genomic_DNA"/>
</dbReference>
<sequence>MRLLPLAVGLVATVMLMLRSAIQLSSHNSSMNSRLFERLWYAVSLEPMKSEERLPSLGDEEGLQRTGLFTGGSYSIFTLGTFCKFSRLISHCHCHASSPHRGDSGTLCRHGVMLPVMLSNLLSN</sequence>
<comment type="caution">
    <text evidence="2">The sequence shown here is derived from an EMBL/GenBank/DDBJ whole genome shotgun (WGS) entry which is preliminary data.</text>
</comment>
<organism evidence="2 3">
    <name type="scientific">Stereocaulon virgatum</name>
    <dbReference type="NCBI Taxonomy" id="373712"/>
    <lineage>
        <taxon>Eukaryota</taxon>
        <taxon>Fungi</taxon>
        <taxon>Dikarya</taxon>
        <taxon>Ascomycota</taxon>
        <taxon>Pezizomycotina</taxon>
        <taxon>Lecanoromycetes</taxon>
        <taxon>OSLEUM clade</taxon>
        <taxon>Lecanoromycetidae</taxon>
        <taxon>Lecanorales</taxon>
        <taxon>Lecanorineae</taxon>
        <taxon>Stereocaulaceae</taxon>
        <taxon>Stereocaulon</taxon>
    </lineage>
</organism>
<feature type="signal peptide" evidence="1">
    <location>
        <begin position="1"/>
        <end position="21"/>
    </location>
</feature>
<proteinExistence type="predicted"/>
<gene>
    <name evidence="2" type="ORF">N7G274_008278</name>
</gene>
<evidence type="ECO:0000313" key="2">
    <source>
        <dbReference type="EMBL" id="KAL2038938.1"/>
    </source>
</evidence>
<accession>A0ABR3ZZX1</accession>
<name>A0ABR3ZZX1_9LECA</name>